<evidence type="ECO:0000256" key="1">
    <source>
        <dbReference type="SAM" id="Phobius"/>
    </source>
</evidence>
<dbReference type="Pfam" id="PF04085">
    <property type="entry name" value="MreC"/>
    <property type="match status" value="1"/>
</dbReference>
<dbReference type="InterPro" id="IPR007221">
    <property type="entry name" value="MreC"/>
</dbReference>
<keyword evidence="1" id="KW-0472">Membrane</keyword>
<evidence type="ECO:0000313" key="4">
    <source>
        <dbReference type="Proteomes" id="UP000176221"/>
    </source>
</evidence>
<sequence>MTYLRRPHKQNTSHAILWWTVLVLAMIIVTLNFSSWTIPIGQRFAQVAWKLARPIRTATAAVTLPFTSKNALLSENAKLKRSIQLFTNEKNRIAVIEEENKVLRDVFSRSIDRSFVASYMLRNGGSAPYDVIVLDAGAREGIQTGDRVFSDSVTAIGVITRVFDTTSFVSLFSSPTVTTTCILGAEGVVLECVGQGSGNYEIKVPRDIDVAIGDAVFLPGIRHDILGMIDEIIDGGLAQSVKTLLFRAPVQVEKESILLIEAEHSQ</sequence>
<keyword evidence="1" id="KW-1133">Transmembrane helix</keyword>
<dbReference type="Proteomes" id="UP000176221">
    <property type="component" value="Unassembled WGS sequence"/>
</dbReference>
<feature type="transmembrane region" description="Helical" evidence="1">
    <location>
        <begin position="16"/>
        <end position="36"/>
    </location>
</feature>
<dbReference type="PANTHER" id="PTHR34138:SF1">
    <property type="entry name" value="CELL SHAPE-DETERMINING PROTEIN MREC"/>
    <property type="match status" value="1"/>
</dbReference>
<dbReference type="AlphaFoldDB" id="A0A1G2NEJ8"/>
<dbReference type="PANTHER" id="PTHR34138">
    <property type="entry name" value="CELL SHAPE-DETERMINING PROTEIN MREC"/>
    <property type="match status" value="1"/>
</dbReference>
<evidence type="ECO:0000259" key="2">
    <source>
        <dbReference type="Pfam" id="PF04085"/>
    </source>
</evidence>
<dbReference type="InterPro" id="IPR042177">
    <property type="entry name" value="Cell/Rod_1"/>
</dbReference>
<keyword evidence="1" id="KW-0812">Transmembrane</keyword>
<dbReference type="EMBL" id="MHRX01000010">
    <property type="protein sequence ID" value="OHA34510.1"/>
    <property type="molecule type" value="Genomic_DNA"/>
</dbReference>
<organism evidence="3 4">
    <name type="scientific">Candidatus Taylorbacteria bacterium RIFCSPLOWO2_01_FULL_45_15b</name>
    <dbReference type="NCBI Taxonomy" id="1802319"/>
    <lineage>
        <taxon>Bacteria</taxon>
        <taxon>Candidatus Tayloriibacteriota</taxon>
    </lineage>
</organism>
<dbReference type="Gene3D" id="2.40.10.340">
    <property type="entry name" value="Rod shape-determining protein MreC, domain 1"/>
    <property type="match status" value="1"/>
</dbReference>
<protein>
    <recommendedName>
        <fullName evidence="2">Rod shape-determining protein MreC beta-barrel core domain-containing protein</fullName>
    </recommendedName>
</protein>
<name>A0A1G2NEJ8_9BACT</name>
<gene>
    <name evidence="3" type="ORF">A2928_04280</name>
</gene>
<dbReference type="InterPro" id="IPR055342">
    <property type="entry name" value="MreC_beta-barrel_core"/>
</dbReference>
<proteinExistence type="predicted"/>
<reference evidence="3 4" key="1">
    <citation type="journal article" date="2016" name="Nat. Commun.">
        <title>Thousands of microbial genomes shed light on interconnected biogeochemical processes in an aquifer system.</title>
        <authorList>
            <person name="Anantharaman K."/>
            <person name="Brown C.T."/>
            <person name="Hug L.A."/>
            <person name="Sharon I."/>
            <person name="Castelle C.J."/>
            <person name="Probst A.J."/>
            <person name="Thomas B.C."/>
            <person name="Singh A."/>
            <person name="Wilkins M.J."/>
            <person name="Karaoz U."/>
            <person name="Brodie E.L."/>
            <person name="Williams K.H."/>
            <person name="Hubbard S.S."/>
            <person name="Banfield J.F."/>
        </authorList>
    </citation>
    <scope>NUCLEOTIDE SEQUENCE [LARGE SCALE GENOMIC DNA]</scope>
</reference>
<dbReference type="STRING" id="1802319.A2928_04280"/>
<dbReference type="GO" id="GO:0008360">
    <property type="term" value="P:regulation of cell shape"/>
    <property type="evidence" value="ECO:0007669"/>
    <property type="project" value="InterPro"/>
</dbReference>
<accession>A0A1G2NEJ8</accession>
<evidence type="ECO:0000313" key="3">
    <source>
        <dbReference type="EMBL" id="OHA34510.1"/>
    </source>
</evidence>
<comment type="caution">
    <text evidence="3">The sequence shown here is derived from an EMBL/GenBank/DDBJ whole genome shotgun (WGS) entry which is preliminary data.</text>
</comment>
<dbReference type="GO" id="GO:0005886">
    <property type="term" value="C:plasma membrane"/>
    <property type="evidence" value="ECO:0007669"/>
    <property type="project" value="TreeGrafter"/>
</dbReference>
<feature type="domain" description="Rod shape-determining protein MreC beta-barrel core" evidence="2">
    <location>
        <begin position="126"/>
        <end position="219"/>
    </location>
</feature>